<reference evidence="1" key="1">
    <citation type="submission" date="2023-06" db="EMBL/GenBank/DDBJ databases">
        <title>Genome-scale phylogeny and comparative genomics of the fungal order Sordariales.</title>
        <authorList>
            <consortium name="Lawrence Berkeley National Laboratory"/>
            <person name="Hensen N."/>
            <person name="Bonometti L."/>
            <person name="Westerberg I."/>
            <person name="Brannstrom I.O."/>
            <person name="Guillou S."/>
            <person name="Cros-Aarteil S."/>
            <person name="Calhoun S."/>
            <person name="Haridas S."/>
            <person name="Kuo A."/>
            <person name="Mondo S."/>
            <person name="Pangilinan J."/>
            <person name="Riley R."/>
            <person name="LaButti K."/>
            <person name="Andreopoulos B."/>
            <person name="Lipzen A."/>
            <person name="Chen C."/>
            <person name="Yanf M."/>
            <person name="Daum C."/>
            <person name="Ng V."/>
            <person name="Clum A."/>
            <person name="Steindorff A."/>
            <person name="Ohm R."/>
            <person name="Martin F."/>
            <person name="Silar P."/>
            <person name="Natvig D."/>
            <person name="Lalanne C."/>
            <person name="Gautier V."/>
            <person name="Ament-velasquez S.L."/>
            <person name="Kruys A."/>
            <person name="Hutchinson M.I."/>
            <person name="Powell A.J."/>
            <person name="Barry K."/>
            <person name="Miller A.N."/>
            <person name="Grigoriev I.V."/>
            <person name="Debuchy R."/>
            <person name="Gladieux P."/>
            <person name="Thoren M.H."/>
            <person name="Johannesson H."/>
        </authorList>
    </citation>
    <scope>NUCLEOTIDE SEQUENCE</scope>
    <source>
        <strain evidence="1">SMH3187-1</strain>
    </source>
</reference>
<dbReference type="Proteomes" id="UP001172155">
    <property type="component" value="Unassembled WGS sequence"/>
</dbReference>
<evidence type="ECO:0000313" key="2">
    <source>
        <dbReference type="Proteomes" id="UP001172155"/>
    </source>
</evidence>
<organism evidence="1 2">
    <name type="scientific">Schizothecium vesticola</name>
    <dbReference type="NCBI Taxonomy" id="314040"/>
    <lineage>
        <taxon>Eukaryota</taxon>
        <taxon>Fungi</taxon>
        <taxon>Dikarya</taxon>
        <taxon>Ascomycota</taxon>
        <taxon>Pezizomycotina</taxon>
        <taxon>Sordariomycetes</taxon>
        <taxon>Sordariomycetidae</taxon>
        <taxon>Sordariales</taxon>
        <taxon>Schizotheciaceae</taxon>
        <taxon>Schizothecium</taxon>
    </lineage>
</organism>
<sequence>MSHRLIFMLSRFHFRTICSGPPTCLRHYQLSIESTGPGHNTPSACSALAFCTTSPREPKSRHPNIH</sequence>
<protein>
    <submittedName>
        <fullName evidence="1">Uncharacterized protein</fullName>
    </submittedName>
</protein>
<gene>
    <name evidence="1" type="ORF">B0T18DRAFT_28935</name>
</gene>
<name>A0AA40FA86_9PEZI</name>
<evidence type="ECO:0000313" key="1">
    <source>
        <dbReference type="EMBL" id="KAK0754068.1"/>
    </source>
</evidence>
<accession>A0AA40FA86</accession>
<keyword evidence="2" id="KW-1185">Reference proteome</keyword>
<dbReference type="EMBL" id="JAUKUD010000001">
    <property type="protein sequence ID" value="KAK0754068.1"/>
    <property type="molecule type" value="Genomic_DNA"/>
</dbReference>
<comment type="caution">
    <text evidence="1">The sequence shown here is derived from an EMBL/GenBank/DDBJ whole genome shotgun (WGS) entry which is preliminary data.</text>
</comment>
<dbReference type="AlphaFoldDB" id="A0AA40FA86"/>
<proteinExistence type="predicted"/>